<gene>
    <name evidence="5" type="ORF">BCV72DRAFT_264939</name>
</gene>
<protein>
    <recommendedName>
        <fullName evidence="4">TRP C-terminal domain-containing protein</fullName>
    </recommendedName>
</protein>
<keyword evidence="3" id="KW-0732">Signal</keyword>
<dbReference type="GO" id="GO:0016020">
    <property type="term" value="C:membrane"/>
    <property type="evidence" value="ECO:0007669"/>
    <property type="project" value="TreeGrafter"/>
</dbReference>
<feature type="domain" description="TRP C-terminal" evidence="4">
    <location>
        <begin position="217"/>
        <end position="573"/>
    </location>
</feature>
<dbReference type="PANTHER" id="PTHR31145:SF6">
    <property type="entry name" value="INTEGRAL MEMBRANE PROTEIN (AFU_ORTHOLOGUE AFUA_7G01610)"/>
    <property type="match status" value="1"/>
</dbReference>
<evidence type="ECO:0000259" key="4">
    <source>
        <dbReference type="Pfam" id="PF06011"/>
    </source>
</evidence>
<organism evidence="5">
    <name type="scientific">Rhizopus microsporus var. microsporus</name>
    <dbReference type="NCBI Taxonomy" id="86635"/>
    <lineage>
        <taxon>Eukaryota</taxon>
        <taxon>Fungi</taxon>
        <taxon>Fungi incertae sedis</taxon>
        <taxon>Mucoromycota</taxon>
        <taxon>Mucoromycotina</taxon>
        <taxon>Mucoromycetes</taxon>
        <taxon>Mucorales</taxon>
        <taxon>Mucorineae</taxon>
        <taxon>Rhizopodaceae</taxon>
        <taxon>Rhizopus</taxon>
    </lineage>
</organism>
<feature type="transmembrane region" description="Helical" evidence="2">
    <location>
        <begin position="324"/>
        <end position="354"/>
    </location>
</feature>
<feature type="chain" id="PRO_5013230495" description="TRP C-terminal domain-containing protein" evidence="3">
    <location>
        <begin position="19"/>
        <end position="788"/>
    </location>
</feature>
<dbReference type="PANTHER" id="PTHR31145">
    <property type="entry name" value="INTEGRAL MEMBRANE PROTEIN (AFU_ORTHOLOGUE AFUA_7G01610)"/>
    <property type="match status" value="1"/>
</dbReference>
<keyword evidence="2" id="KW-0812">Transmembrane</keyword>
<dbReference type="AlphaFoldDB" id="A0A1X0QSZ7"/>
<dbReference type="GO" id="GO:0055085">
    <property type="term" value="P:transmembrane transport"/>
    <property type="evidence" value="ECO:0007669"/>
    <property type="project" value="TreeGrafter"/>
</dbReference>
<feature type="transmembrane region" description="Helical" evidence="2">
    <location>
        <begin position="486"/>
        <end position="507"/>
    </location>
</feature>
<sequence length="788" mass="88458">MAYIHFIFILSILSRIWAQSIDAVWFPSNNYTYCNSRGRVNVTSITRYFDILTDTYEFSLTGSTDINITNLNDQGSVSSASFFEIQFGFETIYMPPQQLCPDILSGCPLSAKSNLTIQRSVNLSRVPLYPLADITAQYSAVNPDSTPLLCIRLAPIGYQHPVWKNVFLYFPIGFTISAAAISLIASLTRIVDVEHDIFLFSSNYAMLPGVLRLKTPGFFDLMYYAQFIVIAGQFNIDYPRFHALFTSNFSWSFLLFKSEWLNSTISRLFEPQETAGRSVPGLSIYKRQLDSDVKNLIRIEGNSVQVAGTGMSDFATAVDIDINALFFTVLVYFLIIIASCLVLCSLTWLTFYLIGTFTKHKKFVERSLKMWDFTIGVLVRILTLLYLPLITMAYYQLMIPTYWFITALAAIMLVGPFLFYGFVAIRLLQIRPRSFIFTELKLLLRYGALYNTFTDDQSHFFIILIAYKSIIAAMIGLFQTSGTAQLVLVIIAETVVLLLIIFAFPYADKTVNIIHIVFGFIRLLVLILNIPYLPEVKATTQIKQYVGYIQLAIHCLAFFLFFILQVKNVVVILTGLGEDELDESGRPPARMVIWRKRKYGYVYGHSAATLMSTSSGPQSGSLYLPGTLQARSSSQGPFSSSRTVDLLTQYHSVGQDSTNNNSSSNVTTVMKPDEVQETESSELINQEEINRILRPYTSLVAEYRNAASSAQPEASSSSQPNPAIDQCQKGKAVPKRSTPGIKTNYREDNTIVSSSQPLISPKEKHEKPPSSPPPPLPKHEAMDSSFIS</sequence>
<feature type="region of interest" description="Disordered" evidence="1">
    <location>
        <begin position="653"/>
        <end position="683"/>
    </location>
</feature>
<dbReference type="OrthoDB" id="2115177at2759"/>
<evidence type="ECO:0000256" key="3">
    <source>
        <dbReference type="SAM" id="SignalP"/>
    </source>
</evidence>
<accession>A0A1X0QSZ7</accession>
<feature type="transmembrane region" description="Helical" evidence="2">
    <location>
        <begin position="545"/>
        <end position="564"/>
    </location>
</feature>
<feature type="transmembrane region" description="Helical" evidence="2">
    <location>
        <begin position="401"/>
        <end position="423"/>
    </location>
</feature>
<feature type="signal peptide" evidence="3">
    <location>
        <begin position="1"/>
        <end position="18"/>
    </location>
</feature>
<feature type="region of interest" description="Disordered" evidence="1">
    <location>
        <begin position="710"/>
        <end position="788"/>
    </location>
</feature>
<dbReference type="VEuPathDB" id="FungiDB:BCV72DRAFT_264939"/>
<evidence type="ECO:0000256" key="2">
    <source>
        <dbReference type="SAM" id="Phobius"/>
    </source>
</evidence>
<feature type="transmembrane region" description="Helical" evidence="2">
    <location>
        <begin position="459"/>
        <end position="479"/>
    </location>
</feature>
<dbReference type="EMBL" id="KV922029">
    <property type="protein sequence ID" value="ORE02866.1"/>
    <property type="molecule type" value="Genomic_DNA"/>
</dbReference>
<keyword evidence="2" id="KW-0472">Membrane</keyword>
<dbReference type="InterPro" id="IPR010308">
    <property type="entry name" value="TRP_C"/>
</dbReference>
<feature type="compositionally biased region" description="Low complexity" evidence="1">
    <location>
        <begin position="657"/>
        <end position="669"/>
    </location>
</feature>
<dbReference type="InterPro" id="IPR040241">
    <property type="entry name" value="TRP_Flc/Pkd2-like"/>
</dbReference>
<dbReference type="Proteomes" id="UP000242414">
    <property type="component" value="Unassembled WGS sequence"/>
</dbReference>
<reference evidence="5" key="1">
    <citation type="journal article" date="2016" name="Proc. Natl. Acad. Sci. U.S.A.">
        <title>Lipid metabolic changes in an early divergent fungus govern the establishment of a mutualistic symbiosis with endobacteria.</title>
        <authorList>
            <person name="Lastovetsky O.A."/>
            <person name="Gaspar M.L."/>
            <person name="Mondo S.J."/>
            <person name="LaButti K.M."/>
            <person name="Sandor L."/>
            <person name="Grigoriev I.V."/>
            <person name="Henry S.A."/>
            <person name="Pawlowska T.E."/>
        </authorList>
    </citation>
    <scope>NUCLEOTIDE SEQUENCE [LARGE SCALE GENOMIC DNA]</scope>
    <source>
        <strain evidence="5">ATCC 52814</strain>
    </source>
</reference>
<proteinExistence type="predicted"/>
<feature type="compositionally biased region" description="Low complexity" evidence="1">
    <location>
        <begin position="710"/>
        <end position="723"/>
    </location>
</feature>
<evidence type="ECO:0000256" key="1">
    <source>
        <dbReference type="SAM" id="MobiDB-lite"/>
    </source>
</evidence>
<dbReference type="Pfam" id="PF06011">
    <property type="entry name" value="TRP"/>
    <property type="match status" value="1"/>
</dbReference>
<feature type="transmembrane region" description="Helical" evidence="2">
    <location>
        <begin position="513"/>
        <end position="533"/>
    </location>
</feature>
<name>A0A1X0QSZ7_RHIZD</name>
<evidence type="ECO:0000313" key="5">
    <source>
        <dbReference type="EMBL" id="ORE02866.1"/>
    </source>
</evidence>
<keyword evidence="2" id="KW-1133">Transmembrane helix</keyword>
<feature type="transmembrane region" description="Helical" evidence="2">
    <location>
        <begin position="375"/>
        <end position="395"/>
    </location>
</feature>